<dbReference type="Pfam" id="PF24355">
    <property type="entry name" value="DUF7514"/>
    <property type="match status" value="1"/>
</dbReference>
<organism evidence="6 7">
    <name type="scientific">Discina gigas</name>
    <dbReference type="NCBI Taxonomy" id="1032678"/>
    <lineage>
        <taxon>Eukaryota</taxon>
        <taxon>Fungi</taxon>
        <taxon>Dikarya</taxon>
        <taxon>Ascomycota</taxon>
        <taxon>Pezizomycotina</taxon>
        <taxon>Pezizomycetes</taxon>
        <taxon>Pezizales</taxon>
        <taxon>Discinaceae</taxon>
        <taxon>Discina</taxon>
    </lineage>
</organism>
<gene>
    <name evidence="6" type="ORF">Q9L58_009535</name>
</gene>
<evidence type="ECO:0000313" key="7">
    <source>
        <dbReference type="Proteomes" id="UP001447188"/>
    </source>
</evidence>
<dbReference type="InterPro" id="IPR043145">
    <property type="entry name" value="Znf_ZZ_sf"/>
</dbReference>
<evidence type="ECO:0000256" key="1">
    <source>
        <dbReference type="ARBA" id="ARBA00022723"/>
    </source>
</evidence>
<dbReference type="EMBL" id="JBBBZM010000231">
    <property type="protein sequence ID" value="KAL0631592.1"/>
    <property type="molecule type" value="Genomic_DNA"/>
</dbReference>
<dbReference type="SUPFAM" id="SSF57850">
    <property type="entry name" value="RING/U-box"/>
    <property type="match status" value="1"/>
</dbReference>
<evidence type="ECO:0000256" key="3">
    <source>
        <dbReference type="ARBA" id="ARBA00022833"/>
    </source>
</evidence>
<dbReference type="Proteomes" id="UP001447188">
    <property type="component" value="Unassembled WGS sequence"/>
</dbReference>
<evidence type="ECO:0000256" key="2">
    <source>
        <dbReference type="ARBA" id="ARBA00022771"/>
    </source>
</evidence>
<name>A0ABR3G6L7_9PEZI</name>
<reference evidence="6 7" key="1">
    <citation type="submission" date="2024-02" db="EMBL/GenBank/DDBJ databases">
        <title>Discinaceae phylogenomics.</title>
        <authorList>
            <person name="Dirks A.C."/>
            <person name="James T.Y."/>
        </authorList>
    </citation>
    <scope>NUCLEOTIDE SEQUENCE [LARGE SCALE GENOMIC DNA]</scope>
    <source>
        <strain evidence="6 7">ACD0624</strain>
    </source>
</reference>
<evidence type="ECO:0000259" key="5">
    <source>
        <dbReference type="PROSITE" id="PS50135"/>
    </source>
</evidence>
<keyword evidence="3" id="KW-0862">Zinc</keyword>
<dbReference type="CDD" id="cd02249">
    <property type="entry name" value="ZZ"/>
    <property type="match status" value="1"/>
</dbReference>
<comment type="caution">
    <text evidence="6">The sequence shown here is derived from an EMBL/GenBank/DDBJ whole genome shotgun (WGS) entry which is preliminary data.</text>
</comment>
<dbReference type="InterPro" id="IPR000433">
    <property type="entry name" value="Znf_ZZ"/>
</dbReference>
<accession>A0ABR3G6L7</accession>
<protein>
    <recommendedName>
        <fullName evidence="5">ZZ-type domain-containing protein</fullName>
    </recommendedName>
</protein>
<feature type="domain" description="ZZ-type" evidence="5">
    <location>
        <begin position="8"/>
        <end position="66"/>
    </location>
</feature>
<keyword evidence="2 4" id="KW-0863">Zinc-finger</keyword>
<dbReference type="Gene3D" id="3.30.60.90">
    <property type="match status" value="1"/>
</dbReference>
<dbReference type="Pfam" id="PF00569">
    <property type="entry name" value="ZZ"/>
    <property type="match status" value="1"/>
</dbReference>
<keyword evidence="7" id="KW-1185">Reference proteome</keyword>
<proteinExistence type="predicted"/>
<evidence type="ECO:0000313" key="6">
    <source>
        <dbReference type="EMBL" id="KAL0631592.1"/>
    </source>
</evidence>
<keyword evidence="1" id="KW-0479">Metal-binding</keyword>
<dbReference type="InterPro" id="IPR055936">
    <property type="entry name" value="DUF7514"/>
</dbReference>
<evidence type="ECO:0000256" key="4">
    <source>
        <dbReference type="PROSITE-ProRule" id="PRU00228"/>
    </source>
</evidence>
<dbReference type="PROSITE" id="PS50135">
    <property type="entry name" value="ZF_ZZ_2"/>
    <property type="match status" value="1"/>
</dbReference>
<sequence>MAGQYQNQNNFTCDVCLVELVPTRDHRIHCLTCENYDACWDCHMSGRVAKMHQSWHEQETILPLPIAYPDPATFKLAASRITYSSPPDPHWGYMVTQEKTASELFARLAVAIYTYIDSAFEPRQTTWLEPEKCSIVLDLLGYTPGENAFRSFQLASQHNGNGIAWSDGEVAFVYRQYGWEHTLVNRSSLLPMGEQQQPFFQPVSDETPLLSRNGFIAMMLGDALCDPDDFCARLNRLLASIPPLVDPATQQYFSRRDVPRNAWPAAADQDALWKGDSVQQARIRRSEEQAAAERTIFIPNGVGYYQDTAGRGQAIPDGKPPGYWYYQQEFS</sequence>